<dbReference type="PANTHER" id="PTHR12788:SF10">
    <property type="entry name" value="PROTEIN-TYROSINE SULFOTRANSFERASE"/>
    <property type="match status" value="1"/>
</dbReference>
<protein>
    <submittedName>
        <fullName evidence="3">Sulfotransferase</fullName>
    </submittedName>
</protein>
<dbReference type="Pfam" id="PF13469">
    <property type="entry name" value="Sulfotransfer_3"/>
    <property type="match status" value="1"/>
</dbReference>
<dbReference type="Gene3D" id="3.40.50.300">
    <property type="entry name" value="P-loop containing nucleotide triphosphate hydrolases"/>
    <property type="match status" value="1"/>
</dbReference>
<comment type="caution">
    <text evidence="3">The sequence shown here is derived from an EMBL/GenBank/DDBJ whole genome shotgun (WGS) entry which is preliminary data.</text>
</comment>
<reference evidence="3 4" key="1">
    <citation type="submission" date="2023-10" db="EMBL/GenBank/DDBJ databases">
        <title>Psychrosphaera aquimaarina strain SW33 isolated from seawater.</title>
        <authorList>
            <person name="Bayburt H."/>
            <person name="Kim J.M."/>
            <person name="Choi B.J."/>
            <person name="Jeon C.O."/>
        </authorList>
    </citation>
    <scope>NUCLEOTIDE SEQUENCE [LARGE SCALE GENOMIC DNA]</scope>
    <source>
        <strain evidence="3 4">KCTC 52743</strain>
    </source>
</reference>
<dbReference type="Proteomes" id="UP001257914">
    <property type="component" value="Unassembled WGS sequence"/>
</dbReference>
<dbReference type="SUPFAM" id="SSF48452">
    <property type="entry name" value="TPR-like"/>
    <property type="match status" value="2"/>
</dbReference>
<dbReference type="InterPro" id="IPR026634">
    <property type="entry name" value="TPST-like"/>
</dbReference>
<dbReference type="PROSITE" id="PS50293">
    <property type="entry name" value="TPR_REGION"/>
    <property type="match status" value="1"/>
</dbReference>
<dbReference type="Gene3D" id="1.25.40.10">
    <property type="entry name" value="Tetratricopeptide repeat domain"/>
    <property type="match status" value="1"/>
</dbReference>
<dbReference type="RefSeq" id="WP_315946256.1">
    <property type="nucleotide sequence ID" value="NZ_JAWCUA010000003.1"/>
</dbReference>
<accession>A0ABU3QZ38</accession>
<evidence type="ECO:0000256" key="2">
    <source>
        <dbReference type="PROSITE-ProRule" id="PRU00339"/>
    </source>
</evidence>
<dbReference type="SUPFAM" id="SSF52540">
    <property type="entry name" value="P-loop containing nucleoside triphosphate hydrolases"/>
    <property type="match status" value="1"/>
</dbReference>
<dbReference type="Pfam" id="PF13181">
    <property type="entry name" value="TPR_8"/>
    <property type="match status" value="2"/>
</dbReference>
<name>A0ABU3QZ38_9GAMM</name>
<organism evidence="3 4">
    <name type="scientific">Psychrosphaera aquimarina</name>
    <dbReference type="NCBI Taxonomy" id="2044854"/>
    <lineage>
        <taxon>Bacteria</taxon>
        <taxon>Pseudomonadati</taxon>
        <taxon>Pseudomonadota</taxon>
        <taxon>Gammaproteobacteria</taxon>
        <taxon>Alteromonadales</taxon>
        <taxon>Pseudoalteromonadaceae</taxon>
        <taxon>Psychrosphaera</taxon>
    </lineage>
</organism>
<dbReference type="PANTHER" id="PTHR12788">
    <property type="entry name" value="PROTEIN-TYROSINE SULFOTRANSFERASE 2"/>
    <property type="match status" value="1"/>
</dbReference>
<dbReference type="InterPro" id="IPR019734">
    <property type="entry name" value="TPR_rpt"/>
</dbReference>
<sequence length="539" mass="61667">MAVQNEILSVDNLLDSGWQNLRLQKMELALDIAQTLSKHYPEHAEACFFNGQVSAQLQELTSAKFYFEKACHLAPHIHQWQFALLNILLANSQKTDALRVLNNLAGLQQLSARELNKLGLLYSQLNKPELAVQQYKRAITLDPNNHEHHYSLATVLRHCGDLIQAEAALLKATELNPNDVEAVCLLVDLSKQTLEFNQIAPLNALLAKPLTPRQSVQIHFALAKTYEDLEQYPQAFALLETGAKIRRQHLQYDVKQDVDVLSAISESFDENWWLKGVKQQSKMDIKQVTPIFILGMPRTGSTLLERVLSAEPSVYSAGELSDFTRLLTEQVNLQFGDKVRSKRQFIECCKDINFQTLGDKYIHSIKQYIPVDSQGIRYVIDKLPFNYLYIGLIKKALPNAKIIHVTRDPMDTCYAVYKTLFQQAYPFSYDQVELAEYYVAYQRLMSHWQSLPDLSMLDVAYEDLVQTPQQIGEQVFEFCQLTWQDRYTQVQDNRSAINTASSSQVRQAIHKNSIAKWRKYQTQLSPLQAKLVSAGFTCD</sequence>
<proteinExistence type="predicted"/>
<dbReference type="PROSITE" id="PS50005">
    <property type="entry name" value="TPR"/>
    <property type="match status" value="1"/>
</dbReference>
<gene>
    <name evidence="3" type="ORF">RT723_05905</name>
</gene>
<evidence type="ECO:0000256" key="1">
    <source>
        <dbReference type="ARBA" id="ARBA00022679"/>
    </source>
</evidence>
<feature type="repeat" description="TPR" evidence="2">
    <location>
        <begin position="112"/>
        <end position="145"/>
    </location>
</feature>
<dbReference type="EMBL" id="JAWCUA010000003">
    <property type="protein sequence ID" value="MDU0112544.1"/>
    <property type="molecule type" value="Genomic_DNA"/>
</dbReference>
<dbReference type="Pfam" id="PF00515">
    <property type="entry name" value="TPR_1"/>
    <property type="match status" value="1"/>
</dbReference>
<dbReference type="SMART" id="SM00028">
    <property type="entry name" value="TPR"/>
    <property type="match status" value="4"/>
</dbReference>
<evidence type="ECO:0000313" key="3">
    <source>
        <dbReference type="EMBL" id="MDU0112544.1"/>
    </source>
</evidence>
<keyword evidence="2" id="KW-0802">TPR repeat</keyword>
<keyword evidence="1" id="KW-0808">Transferase</keyword>
<evidence type="ECO:0000313" key="4">
    <source>
        <dbReference type="Proteomes" id="UP001257914"/>
    </source>
</evidence>
<dbReference type="InterPro" id="IPR011990">
    <property type="entry name" value="TPR-like_helical_dom_sf"/>
</dbReference>
<keyword evidence="4" id="KW-1185">Reference proteome</keyword>
<dbReference type="InterPro" id="IPR027417">
    <property type="entry name" value="P-loop_NTPase"/>
</dbReference>